<accession>A0A8J8SZF3</accession>
<comment type="caution">
    <text evidence="1">The sequence shown here is derived from an EMBL/GenBank/DDBJ whole genome shotgun (WGS) entry which is preliminary data.</text>
</comment>
<keyword evidence="2" id="KW-1185">Reference proteome</keyword>
<organism evidence="1 2">
    <name type="scientific">Halteria grandinella</name>
    <dbReference type="NCBI Taxonomy" id="5974"/>
    <lineage>
        <taxon>Eukaryota</taxon>
        <taxon>Sar</taxon>
        <taxon>Alveolata</taxon>
        <taxon>Ciliophora</taxon>
        <taxon>Intramacronucleata</taxon>
        <taxon>Spirotrichea</taxon>
        <taxon>Stichotrichia</taxon>
        <taxon>Sporadotrichida</taxon>
        <taxon>Halteriidae</taxon>
        <taxon>Halteria</taxon>
    </lineage>
</organism>
<dbReference type="Proteomes" id="UP000785679">
    <property type="component" value="Unassembled WGS sequence"/>
</dbReference>
<sequence length="217" mass="24439">MALSLLSLCTSQRGQSTQDLSISYHHTHYRGPSQGDLALQETSIMSQIQWIRGLFASFSVVLRVNFKHEIYNRTKPCQKSYGNFLLQVILIWPAKVSLSQVLSLSQKLQIASFHSPIPICIAQVSLSVGYSGGNPYSEIFGLTHLAQLQQMYETSCQQCLISELHCYLGFFANRQKTVYQGCSDFLSKAEPFVVSESIGAVIREYYQRYFNGKNSSP</sequence>
<name>A0A8J8SZF3_HALGN</name>
<gene>
    <name evidence="1" type="ORF">FGO68_gene2778</name>
</gene>
<proteinExistence type="predicted"/>
<dbReference type="AlphaFoldDB" id="A0A8J8SZF3"/>
<evidence type="ECO:0000313" key="2">
    <source>
        <dbReference type="Proteomes" id="UP000785679"/>
    </source>
</evidence>
<reference evidence="1" key="1">
    <citation type="submission" date="2019-06" db="EMBL/GenBank/DDBJ databases">
        <authorList>
            <person name="Zheng W."/>
        </authorList>
    </citation>
    <scope>NUCLEOTIDE SEQUENCE</scope>
    <source>
        <strain evidence="1">QDHG01</strain>
    </source>
</reference>
<evidence type="ECO:0000313" key="1">
    <source>
        <dbReference type="EMBL" id="TNV76280.1"/>
    </source>
</evidence>
<dbReference type="EMBL" id="RRYP01013874">
    <property type="protein sequence ID" value="TNV76280.1"/>
    <property type="molecule type" value="Genomic_DNA"/>
</dbReference>
<protein>
    <submittedName>
        <fullName evidence="1">Uncharacterized protein</fullName>
    </submittedName>
</protein>